<keyword evidence="10" id="KW-1185">Reference proteome</keyword>
<dbReference type="SMART" id="SM00387">
    <property type="entry name" value="HATPase_c"/>
    <property type="match status" value="1"/>
</dbReference>
<dbReference type="InterPro" id="IPR003594">
    <property type="entry name" value="HATPase_dom"/>
</dbReference>
<feature type="domain" description="PAC" evidence="8">
    <location>
        <begin position="117"/>
        <end position="169"/>
    </location>
</feature>
<feature type="domain" description="PAC" evidence="8">
    <location>
        <begin position="370"/>
        <end position="422"/>
    </location>
</feature>
<dbReference type="SUPFAM" id="SSF55874">
    <property type="entry name" value="ATPase domain of HSP90 chaperone/DNA topoisomerase II/histidine kinase"/>
    <property type="match status" value="1"/>
</dbReference>
<dbReference type="SUPFAM" id="SSF47384">
    <property type="entry name" value="Homodimeric domain of signal transducing histidine kinase"/>
    <property type="match status" value="1"/>
</dbReference>
<keyword evidence="5 9" id="KW-0418">Kinase</keyword>
<feature type="domain" description="PAS" evidence="7">
    <location>
        <begin position="423"/>
        <end position="493"/>
    </location>
</feature>
<dbReference type="SMART" id="SM00091">
    <property type="entry name" value="PAS"/>
    <property type="match status" value="5"/>
</dbReference>
<dbReference type="Pfam" id="PF00512">
    <property type="entry name" value="HisKA"/>
    <property type="match status" value="1"/>
</dbReference>
<keyword evidence="3" id="KW-0597">Phosphoprotein</keyword>
<dbReference type="CDD" id="cd00082">
    <property type="entry name" value="HisKA"/>
    <property type="match status" value="1"/>
</dbReference>
<dbReference type="CDD" id="cd00075">
    <property type="entry name" value="HATPase"/>
    <property type="match status" value="1"/>
</dbReference>
<evidence type="ECO:0000313" key="9">
    <source>
        <dbReference type="EMBL" id="AEI50796.1"/>
    </source>
</evidence>
<accession>A0A7U3ZP60</accession>
<dbReference type="Pfam" id="PF02518">
    <property type="entry name" value="HATPase_c"/>
    <property type="match status" value="1"/>
</dbReference>
<dbReference type="AlphaFoldDB" id="A0A7U3ZP60"/>
<dbReference type="Pfam" id="PF08447">
    <property type="entry name" value="PAS_3"/>
    <property type="match status" value="3"/>
</dbReference>
<feature type="domain" description="PAS" evidence="7">
    <location>
        <begin position="170"/>
        <end position="227"/>
    </location>
</feature>
<dbReference type="InterPro" id="IPR035965">
    <property type="entry name" value="PAS-like_dom_sf"/>
</dbReference>
<evidence type="ECO:0000259" key="7">
    <source>
        <dbReference type="PROSITE" id="PS50112"/>
    </source>
</evidence>
<dbReference type="Gene3D" id="3.30.565.10">
    <property type="entry name" value="Histidine kinase-like ATPase, C-terminal domain"/>
    <property type="match status" value="1"/>
</dbReference>
<dbReference type="PROSITE" id="PS50112">
    <property type="entry name" value="PAS"/>
    <property type="match status" value="5"/>
</dbReference>
<dbReference type="PROSITE" id="PS50113">
    <property type="entry name" value="PAC"/>
    <property type="match status" value="5"/>
</dbReference>
<evidence type="ECO:0000259" key="6">
    <source>
        <dbReference type="PROSITE" id="PS50109"/>
    </source>
</evidence>
<protein>
    <recommendedName>
        <fullName evidence="2">histidine kinase</fullName>
        <ecNumber evidence="2">2.7.13.3</ecNumber>
    </recommendedName>
</protein>
<feature type="domain" description="PAC" evidence="8">
    <location>
        <begin position="624"/>
        <end position="676"/>
    </location>
</feature>
<comment type="catalytic activity">
    <reaction evidence="1">
        <text>ATP + protein L-histidine = ADP + protein N-phospho-L-histidine.</text>
        <dbReference type="EC" id="2.7.13.3"/>
    </reaction>
</comment>
<dbReference type="EMBL" id="CP002859">
    <property type="protein sequence ID" value="AEI50796.1"/>
    <property type="molecule type" value="Genomic_DNA"/>
</dbReference>
<dbReference type="Pfam" id="PF08448">
    <property type="entry name" value="PAS_4"/>
    <property type="match status" value="1"/>
</dbReference>
<dbReference type="Gene3D" id="2.10.70.100">
    <property type="match status" value="1"/>
</dbReference>
<dbReference type="KEGG" id="rsi:Runsl_4473"/>
<dbReference type="PANTHER" id="PTHR43304">
    <property type="entry name" value="PHYTOCHROME-LIKE PROTEIN CPH1"/>
    <property type="match status" value="1"/>
</dbReference>
<evidence type="ECO:0000256" key="3">
    <source>
        <dbReference type="ARBA" id="ARBA00022553"/>
    </source>
</evidence>
<dbReference type="InterPro" id="IPR013655">
    <property type="entry name" value="PAS_fold_3"/>
</dbReference>
<feature type="domain" description="PAS" evidence="7">
    <location>
        <begin position="296"/>
        <end position="353"/>
    </location>
</feature>
<dbReference type="SMART" id="SM00086">
    <property type="entry name" value="PAC"/>
    <property type="match status" value="5"/>
</dbReference>
<evidence type="ECO:0000259" key="8">
    <source>
        <dbReference type="PROSITE" id="PS50113"/>
    </source>
</evidence>
<feature type="domain" description="Histidine kinase" evidence="6">
    <location>
        <begin position="694"/>
        <end position="916"/>
    </location>
</feature>
<feature type="domain" description="PAC" evidence="8">
    <location>
        <begin position="499"/>
        <end position="551"/>
    </location>
</feature>
<feature type="domain" description="PAC" evidence="8">
    <location>
        <begin position="243"/>
        <end position="295"/>
    </location>
</feature>
<sequence>MQVVAMHDEYLLTLHRILSKKTSQKPQDALLYSAFLEYADVGITFMDTNAVIKVVNPAFEKMTGYRAEELVDTVTAGSLRVPEILERQIQELLPQITKKDLEGEEIILVYLAEKGILKRENTLLRKDGTHLSVLSTVTEVYDDNGDCIGYLNFTFDITDLKQAQLRLDLANQRLKLATQAGKVGIWEYDILTDLYTWDEEVYKIHGVPPGTIVTHGYFLSLIHPEDRHYMNVDPENVCIGDFDVEPIRILGPDGKLRYVKCSGRRIFNETTGLTDVIGVVTDVTKNFLSQLALTESEKRYRFLVNNLKGVIFQTDLQGNWTFLNQYWTEITGFEVDKALGVYCLEFVHPEDRERNLAYILDLFGQKKEYCRHEVRYLHIDGGYRWIEAFAKLTFDEEGQPIGTIGTLYDISDRKKMQQIVADSEKRFKAIFNSTFQFMTLTDINGNLLEMNQAVLEGRGIVKEEALGKPFWEASPPEKHITPQHVLKEYFQEAAKGQAIRREIELLDRDYQPMVIDFSIKPLKDDSGKVHSLLTEGRVITEQKRAQAALLESEQRFREISEKVDEIFWIRSGDNQKFLYINPAFERITGHTCQSLYDDPLSFTSLVVEEDFPALIKLITAEQECEFPFRIQKEDGEIRWLMAHVFIVRDDKGIIQRRIGVTNDITPQKEKELLLTRSLEKEKELNMFKSHFVSHVSHEFRTPLAIVQSSIELLQHYLFNTKDIQLNPQYVPKIQHHFSLIENKIIFFTDLLTDLLTLQQIEIGKITFHPQPVDTVVFIIDLIHGFFNDRPDGRSVELRIEGVPRLVWMDEKLLTRVLINLLSNAFKFSKDNPLLRLIFQQDRLKIDITDNGIGIPAEDIPRLFSTFFRAGNVGSITGTGLGLQISKNLVEMHGGHIYVSSQQNKGTTMTIELPITLE</sequence>
<dbReference type="InterPro" id="IPR036890">
    <property type="entry name" value="HATPase_C_sf"/>
</dbReference>
<dbReference type="InterPro" id="IPR001610">
    <property type="entry name" value="PAC"/>
</dbReference>
<dbReference type="InterPro" id="IPR013767">
    <property type="entry name" value="PAS_fold"/>
</dbReference>
<dbReference type="InterPro" id="IPR000700">
    <property type="entry name" value="PAS-assoc_C"/>
</dbReference>
<feature type="domain" description="PAS" evidence="7">
    <location>
        <begin position="552"/>
        <end position="610"/>
    </location>
</feature>
<evidence type="ECO:0000313" key="10">
    <source>
        <dbReference type="Proteomes" id="UP000000493"/>
    </source>
</evidence>
<reference evidence="10" key="1">
    <citation type="submission" date="2011-06" db="EMBL/GenBank/DDBJ databases">
        <title>The complete genome of chromosome of Runella slithyformis DSM 19594.</title>
        <authorList>
            <consortium name="US DOE Joint Genome Institute (JGI-PGF)"/>
            <person name="Lucas S."/>
            <person name="Han J."/>
            <person name="Lapidus A."/>
            <person name="Bruce D."/>
            <person name="Goodwin L."/>
            <person name="Pitluck S."/>
            <person name="Peters L."/>
            <person name="Kyrpides N."/>
            <person name="Mavromatis K."/>
            <person name="Ivanova N."/>
            <person name="Ovchinnikova G."/>
            <person name="Zhang X."/>
            <person name="Misra M."/>
            <person name="Detter J.C."/>
            <person name="Tapia R."/>
            <person name="Han C."/>
            <person name="Land M."/>
            <person name="Hauser L."/>
            <person name="Markowitz V."/>
            <person name="Cheng J.-F."/>
            <person name="Hugenholtz P."/>
            <person name="Woyke T."/>
            <person name="Wu D."/>
            <person name="Tindall B."/>
            <person name="Faehrich R."/>
            <person name="Brambilla E."/>
            <person name="Klenk H.-P."/>
            <person name="Eisen J.A."/>
        </authorList>
    </citation>
    <scope>NUCLEOTIDE SEQUENCE [LARGE SCALE GENOMIC DNA]</scope>
    <source>
        <strain evidence="10">ATCC 29530 / DSM 19594 / LMG 11500 / NCIMB 11436 / LSU 4</strain>
    </source>
</reference>
<dbReference type="CDD" id="cd00130">
    <property type="entry name" value="PAS"/>
    <property type="match status" value="4"/>
</dbReference>
<reference evidence="9 10" key="2">
    <citation type="journal article" date="2012" name="Stand. Genomic Sci.">
        <title>Complete genome sequence of the aquatic bacterium Runella slithyformis type strain (LSU 4(T)).</title>
        <authorList>
            <person name="Copeland A."/>
            <person name="Zhang X."/>
            <person name="Misra M."/>
            <person name="Lapidus A."/>
            <person name="Nolan M."/>
            <person name="Lucas S."/>
            <person name="Deshpande S."/>
            <person name="Cheng J.F."/>
            <person name="Tapia R."/>
            <person name="Goodwin L.A."/>
            <person name="Pitluck S."/>
            <person name="Liolios K."/>
            <person name="Pagani I."/>
            <person name="Ivanova N."/>
            <person name="Mikhailova N."/>
            <person name="Pati A."/>
            <person name="Chen A."/>
            <person name="Palaniappan K."/>
            <person name="Land M."/>
            <person name="Hauser L."/>
            <person name="Pan C."/>
            <person name="Jeffries C.D."/>
            <person name="Detter J.C."/>
            <person name="Brambilla E.M."/>
            <person name="Rohde M."/>
            <person name="Djao O.D."/>
            <person name="Goker M."/>
            <person name="Sikorski J."/>
            <person name="Tindall B.J."/>
            <person name="Woyke T."/>
            <person name="Bristow J."/>
            <person name="Eisen J.A."/>
            <person name="Markowitz V."/>
            <person name="Hugenholtz P."/>
            <person name="Kyrpides N.C."/>
            <person name="Klenk H.P."/>
            <person name="Mavromatis K."/>
        </authorList>
    </citation>
    <scope>NUCLEOTIDE SEQUENCE [LARGE SCALE GENOMIC DNA]</scope>
    <source>
        <strain evidence="10">ATCC 29530 / DSM 19594 / LMG 11500 / NCIMB 11436 / LSU 4</strain>
    </source>
</reference>
<evidence type="ECO:0000256" key="4">
    <source>
        <dbReference type="ARBA" id="ARBA00022679"/>
    </source>
</evidence>
<dbReference type="NCBIfam" id="TIGR00229">
    <property type="entry name" value="sensory_box"/>
    <property type="match status" value="4"/>
</dbReference>
<dbReference type="EC" id="2.7.13.3" evidence="2"/>
<dbReference type="Gene3D" id="1.10.287.130">
    <property type="match status" value="1"/>
</dbReference>
<dbReference type="InterPro" id="IPR004358">
    <property type="entry name" value="Sig_transdc_His_kin-like_C"/>
</dbReference>
<dbReference type="Pfam" id="PF00989">
    <property type="entry name" value="PAS"/>
    <property type="match status" value="1"/>
</dbReference>
<dbReference type="Proteomes" id="UP000000493">
    <property type="component" value="Chromosome"/>
</dbReference>
<dbReference type="PANTHER" id="PTHR43304:SF1">
    <property type="entry name" value="PAC DOMAIN-CONTAINING PROTEIN"/>
    <property type="match status" value="1"/>
</dbReference>
<dbReference type="GO" id="GO:0000155">
    <property type="term" value="F:phosphorelay sensor kinase activity"/>
    <property type="evidence" value="ECO:0007669"/>
    <property type="project" value="InterPro"/>
</dbReference>
<dbReference type="InterPro" id="IPR003661">
    <property type="entry name" value="HisK_dim/P_dom"/>
</dbReference>
<gene>
    <name evidence="9" type="ordered locus">Runsl_4473</name>
</gene>
<dbReference type="InterPro" id="IPR013656">
    <property type="entry name" value="PAS_4"/>
</dbReference>
<keyword evidence="4" id="KW-0808">Transferase</keyword>
<dbReference type="PRINTS" id="PR00344">
    <property type="entry name" value="BCTRLSENSOR"/>
</dbReference>
<dbReference type="SUPFAM" id="SSF55785">
    <property type="entry name" value="PYP-like sensor domain (PAS domain)"/>
    <property type="match status" value="5"/>
</dbReference>
<dbReference type="InterPro" id="IPR000014">
    <property type="entry name" value="PAS"/>
</dbReference>
<evidence type="ECO:0000256" key="1">
    <source>
        <dbReference type="ARBA" id="ARBA00000085"/>
    </source>
</evidence>
<dbReference type="PROSITE" id="PS50109">
    <property type="entry name" value="HIS_KIN"/>
    <property type="match status" value="1"/>
</dbReference>
<name>A0A7U3ZP60_RUNSL</name>
<evidence type="ECO:0000256" key="5">
    <source>
        <dbReference type="ARBA" id="ARBA00022777"/>
    </source>
</evidence>
<evidence type="ECO:0000256" key="2">
    <source>
        <dbReference type="ARBA" id="ARBA00012438"/>
    </source>
</evidence>
<dbReference type="InterPro" id="IPR005467">
    <property type="entry name" value="His_kinase_dom"/>
</dbReference>
<proteinExistence type="predicted"/>
<feature type="domain" description="PAS" evidence="7">
    <location>
        <begin position="28"/>
        <end position="104"/>
    </location>
</feature>
<dbReference type="InterPro" id="IPR036097">
    <property type="entry name" value="HisK_dim/P_sf"/>
</dbReference>
<organism evidence="9 10">
    <name type="scientific">Runella slithyformis (strain ATCC 29530 / DSM 19594 / LMG 11500 / NCIMB 11436 / LSU 4)</name>
    <dbReference type="NCBI Taxonomy" id="761193"/>
    <lineage>
        <taxon>Bacteria</taxon>
        <taxon>Pseudomonadati</taxon>
        <taxon>Bacteroidota</taxon>
        <taxon>Cytophagia</taxon>
        <taxon>Cytophagales</taxon>
        <taxon>Spirosomataceae</taxon>
        <taxon>Runella</taxon>
    </lineage>
</organism>
<dbReference type="InterPro" id="IPR052162">
    <property type="entry name" value="Sensor_kinase/Photoreceptor"/>
</dbReference>
<dbReference type="Gene3D" id="3.30.450.20">
    <property type="entry name" value="PAS domain"/>
    <property type="match status" value="5"/>
</dbReference>
<dbReference type="SMART" id="SM00388">
    <property type="entry name" value="HisKA"/>
    <property type="match status" value="1"/>
</dbReference>